<gene>
    <name evidence="2" type="primary">mat</name>
    <name evidence="1" type="ORF">APG10_00563</name>
    <name evidence="2" type="ORF">APG11_00682</name>
    <name evidence="3" type="ORF">APG12_00614</name>
</gene>
<dbReference type="EMBL" id="LNGF01000012">
    <property type="protein sequence ID" value="KYC48012.1"/>
    <property type="molecule type" value="Genomic_DNA"/>
</dbReference>
<evidence type="ECO:0000313" key="5">
    <source>
        <dbReference type="Proteomes" id="UP000092401"/>
    </source>
</evidence>
<dbReference type="Gene3D" id="3.30.300.10">
    <property type="match status" value="1"/>
</dbReference>
<dbReference type="Gene3D" id="3.30.300.280">
    <property type="entry name" value="S-adenosylmethionine synthetase, C-terminal domain"/>
    <property type="match status" value="1"/>
</dbReference>
<organism evidence="2 4">
    <name type="scientific">Candidatus Methanofastidiosum methylothiophilum</name>
    <dbReference type="NCBI Taxonomy" id="1705564"/>
    <lineage>
        <taxon>Archaea</taxon>
        <taxon>Methanobacteriati</taxon>
        <taxon>Methanobacteriota</taxon>
        <taxon>Stenosarchaea group</taxon>
        <taxon>Candidatus Methanofastidiosia</taxon>
        <taxon>Candidatus Methanofastidiosales</taxon>
        <taxon>Candidatus Methanofastidiosaceae</taxon>
        <taxon>Candidatus Methanofastidiosum</taxon>
    </lineage>
</organism>
<dbReference type="Gene3D" id="3.30.300.340">
    <property type="entry name" value="S-adenosylmethionine synthetase, N-terminal domain"/>
    <property type="match status" value="1"/>
</dbReference>
<dbReference type="NCBIfam" id="NF003366">
    <property type="entry name" value="PRK04439.1-5"/>
    <property type="match status" value="1"/>
</dbReference>
<dbReference type="Proteomes" id="UP000092401">
    <property type="component" value="Unassembled WGS sequence"/>
</dbReference>
<dbReference type="EMBL" id="LNGE01000011">
    <property type="protein sequence ID" value="KYC45759.1"/>
    <property type="molecule type" value="Genomic_DNA"/>
</dbReference>
<dbReference type="EMBL" id="LNJC01000009">
    <property type="protein sequence ID" value="KYC50702.1"/>
    <property type="molecule type" value="Genomic_DNA"/>
</dbReference>
<dbReference type="PATRIC" id="fig|1706438.3.peg.616"/>
<reference evidence="4 5" key="1">
    <citation type="journal article" date="2016" name="ISME J.">
        <title>Chasing the elusive Euryarchaeota class WSA2: genomes reveal a uniquely fastidious methyl-reducing methanogen.</title>
        <authorList>
            <person name="Nobu M.K."/>
            <person name="Narihiro T."/>
            <person name="Kuroda K."/>
            <person name="Mei R."/>
            <person name="Liu W.T."/>
        </authorList>
    </citation>
    <scope>NUCLEOTIDE SEQUENCE [LARGE SCALE GENOMIC DNA]</scope>
    <source>
        <strain evidence="1">B03fssc0709_Meth_Bin005</strain>
        <strain evidence="2">B15fssc0709_Meth_Bin003</strain>
        <strain evidence="3">BMIXfssc0709_Meth_Bin006</strain>
    </source>
</reference>
<evidence type="ECO:0000313" key="1">
    <source>
        <dbReference type="EMBL" id="KYC45759.1"/>
    </source>
</evidence>
<accession>A0A150ISU9</accession>
<dbReference type="GO" id="GO:0004478">
    <property type="term" value="F:methionine adenosyltransferase activity"/>
    <property type="evidence" value="ECO:0007669"/>
    <property type="project" value="UniProtKB-EC"/>
</dbReference>
<name>A0A150ISU9_9EURY</name>
<dbReference type="InterPro" id="IPR042543">
    <property type="entry name" value="AdoMet_synthase_2"/>
</dbReference>
<dbReference type="Proteomes" id="UP000091929">
    <property type="component" value="Unassembled WGS sequence"/>
</dbReference>
<dbReference type="Pfam" id="PF01941">
    <property type="entry name" value="AdoMet_Synthase"/>
    <property type="match status" value="1"/>
</dbReference>
<keyword evidence="2" id="KW-0808">Transferase</keyword>
<evidence type="ECO:0000313" key="2">
    <source>
        <dbReference type="EMBL" id="KYC48012.1"/>
    </source>
</evidence>
<accession>A0A150IL92</accession>
<dbReference type="InterPro" id="IPR027790">
    <property type="entry name" value="AdoMet_synthase_2_family"/>
</dbReference>
<evidence type="ECO:0000313" key="4">
    <source>
        <dbReference type="Proteomes" id="UP000091929"/>
    </source>
</evidence>
<dbReference type="PATRIC" id="fig|1706436.3.peg.570"/>
<dbReference type="EC" id="2.5.1.6" evidence="2"/>
<protein>
    <submittedName>
        <fullName evidence="2">S-adenosylmethionine synthase</fullName>
        <ecNumber evidence="2">2.5.1.6</ecNumber>
    </submittedName>
</protein>
<dbReference type="PATRIC" id="fig|1706437.3.peg.687"/>
<accession>A0A150J0F6</accession>
<dbReference type="PANTHER" id="PTHR36697">
    <property type="entry name" value="S-ADENOSYLMETHIONINE SYNTHASE"/>
    <property type="match status" value="1"/>
</dbReference>
<dbReference type="InterPro" id="IPR042544">
    <property type="entry name" value="AdoMet_synthase_3"/>
</dbReference>
<dbReference type="AlphaFoldDB" id="A0A150ISU9"/>
<proteinExistence type="predicted"/>
<comment type="caution">
    <text evidence="2">The sequence shown here is derived from an EMBL/GenBank/DDBJ whole genome shotgun (WGS) entry which is preliminary data.</text>
</comment>
<dbReference type="PANTHER" id="PTHR36697:SF1">
    <property type="entry name" value="S-ADENOSYLMETHIONINE SYNTHASE"/>
    <property type="match status" value="1"/>
</dbReference>
<sequence>MKNIYISPKVIKQGEFELVERKGVGHPDSVADGIAQKVSNELSKYYIKKFGTIMHHNTDQVEVVGGQAISKFAGGEVIEDPLIILSGRATQRVGDEIVPIHEIAKEATEKFIRELFRGEMKVGIESFMGEGSSDLKDVFGRKNSIPLSNDTSFGVSFYPFTKVEQLVYDIENFLNSDKMNKQYPAIGRDIKVMGARIRDNTKITIALATVDKYIENIKEYITFKEQITEVLKDKFGSCDVDYYVNTADDIERGSAFLTVTGSSMENGDDGSVGRGNRANGLITPYKPMSMEAAAGKNPVNHVGKLYNVLSLYIARDVYNNTNAGETQVRILSQIGKPINEPLACDISTENELSAEEHKQVQKIASDWLDNIRQVTEDIINEKVNLF</sequence>
<evidence type="ECO:0000313" key="3">
    <source>
        <dbReference type="EMBL" id="KYC50702.1"/>
    </source>
</evidence>
<dbReference type="Proteomes" id="UP000092403">
    <property type="component" value="Unassembled WGS sequence"/>
</dbReference>